<evidence type="ECO:0000256" key="9">
    <source>
        <dbReference type="PIRSR" id="PIRSR600101-1"/>
    </source>
</evidence>
<evidence type="ECO:0000256" key="3">
    <source>
        <dbReference type="ARBA" id="ARBA00009381"/>
    </source>
</evidence>
<feature type="signal peptide" evidence="13">
    <location>
        <begin position="1"/>
        <end position="24"/>
    </location>
</feature>
<dbReference type="EC" id="3.4.19.13" evidence="11"/>
<feature type="binding site" evidence="10">
    <location>
        <position position="472"/>
    </location>
    <ligand>
        <name>L-glutamate</name>
        <dbReference type="ChEBI" id="CHEBI:29985"/>
    </ligand>
</feature>
<dbReference type="GO" id="GO:0036374">
    <property type="term" value="F:glutathione hydrolase activity"/>
    <property type="evidence" value="ECO:0007669"/>
    <property type="project" value="UniProtKB-UniRule"/>
</dbReference>
<dbReference type="InterPro" id="IPR055262">
    <property type="entry name" value="GGT_CS"/>
</dbReference>
<dbReference type="Gene3D" id="3.60.20.40">
    <property type="match status" value="1"/>
</dbReference>
<keyword evidence="6 11" id="KW-0865">Zymogen</keyword>
<dbReference type="GO" id="GO:0103068">
    <property type="term" value="F:leukotriene C4 gamma-glutamyl transferase activity"/>
    <property type="evidence" value="ECO:0007669"/>
    <property type="project" value="UniProtKB-EC"/>
</dbReference>
<feature type="active site" description="Nucleophile" evidence="9">
    <location>
        <position position="430"/>
    </location>
</feature>
<evidence type="ECO:0000256" key="1">
    <source>
        <dbReference type="ARBA" id="ARBA00001049"/>
    </source>
</evidence>
<evidence type="ECO:0000256" key="11">
    <source>
        <dbReference type="RuleBase" id="RU368036"/>
    </source>
</evidence>
<keyword evidence="7 11" id="KW-0012">Acyltransferase</keyword>
<feature type="binding site" evidence="10">
    <location>
        <position position="138"/>
    </location>
    <ligand>
        <name>L-glutamate</name>
        <dbReference type="ChEBI" id="CHEBI:29985"/>
    </ligand>
</feature>
<keyword evidence="4 11" id="KW-0808">Transferase</keyword>
<feature type="chain" id="PRO_5015360075" description="Glutathione hydrolase proenzyme" evidence="13">
    <location>
        <begin position="25"/>
        <end position="663"/>
    </location>
</feature>
<dbReference type="Pfam" id="PF01019">
    <property type="entry name" value="G_glu_transpept"/>
    <property type="match status" value="1"/>
</dbReference>
<dbReference type="EMBL" id="CP028901">
    <property type="protein sequence ID" value="AWB35663.1"/>
    <property type="molecule type" value="Genomic_DNA"/>
</dbReference>
<evidence type="ECO:0000256" key="5">
    <source>
        <dbReference type="ARBA" id="ARBA00022801"/>
    </source>
</evidence>
<evidence type="ECO:0000256" key="7">
    <source>
        <dbReference type="ARBA" id="ARBA00023315"/>
    </source>
</evidence>
<dbReference type="Proteomes" id="UP000244571">
    <property type="component" value="Chromosome"/>
</dbReference>
<dbReference type="Gene3D" id="1.10.246.130">
    <property type="match status" value="1"/>
</dbReference>
<comment type="catalytic activity">
    <reaction evidence="8 11">
        <text>an N-terminal (5-L-glutamyl)-[peptide] + an alpha-amino acid = 5-L-glutamyl amino acid + an N-terminal L-alpha-aminoacyl-[peptide]</text>
        <dbReference type="Rhea" id="RHEA:23904"/>
        <dbReference type="Rhea" id="RHEA-COMP:9780"/>
        <dbReference type="Rhea" id="RHEA-COMP:9795"/>
        <dbReference type="ChEBI" id="CHEBI:77644"/>
        <dbReference type="ChEBI" id="CHEBI:78597"/>
        <dbReference type="ChEBI" id="CHEBI:78599"/>
        <dbReference type="ChEBI" id="CHEBI:78608"/>
        <dbReference type="EC" id="2.3.2.2"/>
    </reaction>
</comment>
<dbReference type="InterPro" id="IPR051792">
    <property type="entry name" value="GGT_bact"/>
</dbReference>
<accession>A0A2R4XPB9</accession>
<dbReference type="InterPro" id="IPR029055">
    <property type="entry name" value="Ntn_hydrolases_N"/>
</dbReference>
<evidence type="ECO:0000256" key="4">
    <source>
        <dbReference type="ARBA" id="ARBA00022679"/>
    </source>
</evidence>
<comment type="pathway">
    <text evidence="11">Sulfur metabolism; glutathione metabolism.</text>
</comment>
<feature type="region of interest" description="Disordered" evidence="12">
    <location>
        <begin position="639"/>
        <end position="663"/>
    </location>
</feature>
<dbReference type="UniPathway" id="UPA00204"/>
<dbReference type="PROSITE" id="PS00462">
    <property type="entry name" value="G_GLU_TRANSPEPTIDASE"/>
    <property type="match status" value="1"/>
</dbReference>
<dbReference type="OrthoDB" id="5297205at2"/>
<keyword evidence="11" id="KW-0317">Glutathione biosynthesis</keyword>
<comment type="similarity">
    <text evidence="3 11">Belongs to the gamma-glutamyltransferase family.</text>
</comment>
<feature type="binding site" evidence="10">
    <location>
        <begin position="448"/>
        <end position="450"/>
    </location>
    <ligand>
        <name>L-glutamate</name>
        <dbReference type="ChEBI" id="CHEBI:29985"/>
    </ligand>
</feature>
<dbReference type="GO" id="GO:0006751">
    <property type="term" value="P:glutathione catabolic process"/>
    <property type="evidence" value="ECO:0007669"/>
    <property type="project" value="UniProtKB-UniRule"/>
</dbReference>
<comment type="catalytic activity">
    <reaction evidence="1 11">
        <text>an S-substituted glutathione + H2O = an S-substituted L-cysteinylglycine + L-glutamate</text>
        <dbReference type="Rhea" id="RHEA:59468"/>
        <dbReference type="ChEBI" id="CHEBI:15377"/>
        <dbReference type="ChEBI" id="CHEBI:29985"/>
        <dbReference type="ChEBI" id="CHEBI:90779"/>
        <dbReference type="ChEBI" id="CHEBI:143103"/>
        <dbReference type="EC" id="3.4.19.13"/>
    </reaction>
</comment>
<dbReference type="PRINTS" id="PR01210">
    <property type="entry name" value="GGTRANSPTASE"/>
</dbReference>
<feature type="compositionally biased region" description="Low complexity" evidence="12">
    <location>
        <begin position="645"/>
        <end position="663"/>
    </location>
</feature>
<evidence type="ECO:0000313" key="14">
    <source>
        <dbReference type="EMBL" id="AWB35663.1"/>
    </source>
</evidence>
<organism evidence="14 15">
    <name type="scientific">Orrella marina</name>
    <dbReference type="NCBI Taxonomy" id="2163011"/>
    <lineage>
        <taxon>Bacteria</taxon>
        <taxon>Pseudomonadati</taxon>
        <taxon>Pseudomonadota</taxon>
        <taxon>Betaproteobacteria</taxon>
        <taxon>Burkholderiales</taxon>
        <taxon>Alcaligenaceae</taxon>
        <taxon>Orrella</taxon>
    </lineage>
</organism>
<feature type="binding site" evidence="10">
    <location>
        <position position="523"/>
    </location>
    <ligand>
        <name>L-glutamate</name>
        <dbReference type="ChEBI" id="CHEBI:29985"/>
    </ligand>
</feature>
<dbReference type="PANTHER" id="PTHR43199">
    <property type="entry name" value="GLUTATHIONE HYDROLASE"/>
    <property type="match status" value="1"/>
</dbReference>
<sequence>MAAISTLALSTASMMAVTSAQAQAASTSRIDAGQTAQAVLNYQDRRAIFEPRQARYGMIASDHFLASQVGSDILAQGGNATDAAVATAFALAVVLPYAGNLGGGGFALIFDRDNQNPSENKAMIGLDQPMSTLALDFRESAPASAHPDLFLDAAGDVIPRMSIESTASIGVPGTVAGLLAMLERTGSLPRAEVIEPAIRLAEQGFEVTPTLAGLLASHSRHLYKSPANREVFFSRKSDSTHCEPASCPFEALEPLQIGDLLIQHDLANTLRSIRDLGAPGFYTGPVAQSISDTVNADTGQMSLNDLAHYRVHWREPVIGEYRDLTIASMAAPSSGGIHLIQMLNILSRFPMANYGYGSAASIHLMTEAARRAYADRAAYLGDPDFVEIPVQWLTSMAYAQALADEISLTEATPSSAISAGEPAPAQGTETTHLSAVDRWGNMVSLTTTLNLNFGSGWMAPGTGVLLNNEMDDFSSKPGVANAFGLIGSDANRIEPGKRPLSSMTPVIVFRDGQPAFATGTPGGARIITMVLQVILNVADHKMNIAAAGAVPRMHHQWLPDRIDLEPGFSPDTIRILQQSGHQVEPSRAAGRVQSVASQSPGNDVQNDDRARDHHIVWLGASDPRSADGAAIGPDHLRITATRSDTNSAETPTTTNTSATTGFH</sequence>
<keyword evidence="15" id="KW-1185">Reference proteome</keyword>
<name>A0A2R4XPB9_9BURK</name>
<dbReference type="InterPro" id="IPR043138">
    <property type="entry name" value="GGT_lsub"/>
</dbReference>
<evidence type="ECO:0000256" key="13">
    <source>
        <dbReference type="SAM" id="SignalP"/>
    </source>
</evidence>
<evidence type="ECO:0000313" key="15">
    <source>
        <dbReference type="Proteomes" id="UP000244571"/>
    </source>
</evidence>
<dbReference type="PANTHER" id="PTHR43199:SF1">
    <property type="entry name" value="GLUTATHIONE HYDROLASE PROENZYME"/>
    <property type="match status" value="1"/>
</dbReference>
<dbReference type="SUPFAM" id="SSF56235">
    <property type="entry name" value="N-terminal nucleophile aminohydrolases (Ntn hydrolases)"/>
    <property type="match status" value="1"/>
</dbReference>
<protein>
    <recommendedName>
        <fullName evidence="11">Glutathione hydrolase proenzyme</fullName>
        <ecNumber evidence="11">2.3.2.2</ecNumber>
        <ecNumber evidence="11">3.4.19.13</ecNumber>
    </recommendedName>
    <component>
        <recommendedName>
            <fullName evidence="11">Glutathione hydrolase large chain</fullName>
        </recommendedName>
    </component>
    <component>
        <recommendedName>
            <fullName evidence="11">Glutathione hydrolase small chain</fullName>
        </recommendedName>
    </component>
</protein>
<feature type="binding site" evidence="10">
    <location>
        <begin position="501"/>
        <end position="502"/>
    </location>
    <ligand>
        <name>L-glutamate</name>
        <dbReference type="ChEBI" id="CHEBI:29985"/>
    </ligand>
</feature>
<comment type="catalytic activity">
    <reaction evidence="2 11">
        <text>glutathione + H2O = L-cysteinylglycine + L-glutamate</text>
        <dbReference type="Rhea" id="RHEA:28807"/>
        <dbReference type="ChEBI" id="CHEBI:15377"/>
        <dbReference type="ChEBI" id="CHEBI:29985"/>
        <dbReference type="ChEBI" id="CHEBI:57925"/>
        <dbReference type="ChEBI" id="CHEBI:61694"/>
        <dbReference type="EC" id="3.4.19.13"/>
    </reaction>
</comment>
<evidence type="ECO:0000256" key="10">
    <source>
        <dbReference type="PIRSR" id="PIRSR600101-2"/>
    </source>
</evidence>
<keyword evidence="5 11" id="KW-0378">Hydrolase</keyword>
<dbReference type="NCBIfam" id="TIGR00066">
    <property type="entry name" value="g_glut_trans"/>
    <property type="match status" value="1"/>
</dbReference>
<dbReference type="GO" id="GO:0006750">
    <property type="term" value="P:glutathione biosynthetic process"/>
    <property type="evidence" value="ECO:0007669"/>
    <property type="project" value="UniProtKB-KW"/>
</dbReference>
<evidence type="ECO:0000256" key="12">
    <source>
        <dbReference type="SAM" id="MobiDB-lite"/>
    </source>
</evidence>
<dbReference type="InterPro" id="IPR000101">
    <property type="entry name" value="GGT_peptidase"/>
</dbReference>
<feature type="region of interest" description="Disordered" evidence="12">
    <location>
        <begin position="578"/>
        <end position="609"/>
    </location>
</feature>
<gene>
    <name evidence="14" type="primary">ggt</name>
    <name evidence="14" type="ORF">DBV39_05645</name>
</gene>
<comment type="subunit">
    <text evidence="11">This enzyme consists of two polypeptide chains, which are synthesized in precursor form from a single polypeptide.</text>
</comment>
<comment type="PTM">
    <text evidence="11">Cleaved by autocatalysis into a large and a small subunit.</text>
</comment>
<dbReference type="RefSeq" id="WP_108623119.1">
    <property type="nucleotide sequence ID" value="NZ_CP028901.1"/>
</dbReference>
<evidence type="ECO:0000256" key="2">
    <source>
        <dbReference type="ARBA" id="ARBA00001089"/>
    </source>
</evidence>
<dbReference type="InterPro" id="IPR043137">
    <property type="entry name" value="GGT_ssub_C"/>
</dbReference>
<dbReference type="AlphaFoldDB" id="A0A2R4XPB9"/>
<evidence type="ECO:0000256" key="8">
    <source>
        <dbReference type="ARBA" id="ARBA00047417"/>
    </source>
</evidence>
<proteinExistence type="inferred from homology"/>
<evidence type="ECO:0000256" key="6">
    <source>
        <dbReference type="ARBA" id="ARBA00023145"/>
    </source>
</evidence>
<dbReference type="EC" id="2.3.2.2" evidence="11"/>
<keyword evidence="13" id="KW-0732">Signal</keyword>
<reference evidence="14 15" key="1">
    <citation type="submission" date="2018-04" db="EMBL/GenBank/DDBJ databases">
        <title>Bordetella sp. HZ20 isolated from seawater.</title>
        <authorList>
            <person name="Sun C."/>
        </authorList>
    </citation>
    <scope>NUCLEOTIDE SEQUENCE [LARGE SCALE GENOMIC DNA]</scope>
    <source>
        <strain evidence="14 15">HZ20</strain>
    </source>
</reference>
<feature type="compositionally biased region" description="Polar residues" evidence="12">
    <location>
        <begin position="594"/>
        <end position="604"/>
    </location>
</feature>
<dbReference type="KEGG" id="boz:DBV39_05645"/>